<dbReference type="InterPro" id="IPR050327">
    <property type="entry name" value="Proton-linked_MCT"/>
</dbReference>
<evidence type="ECO:0000313" key="6">
    <source>
        <dbReference type="EMBL" id="AMU92579.1"/>
    </source>
</evidence>
<dbReference type="PANTHER" id="PTHR11360:SF284">
    <property type="entry name" value="EG:103B4.3 PROTEIN-RELATED"/>
    <property type="match status" value="1"/>
</dbReference>
<keyword evidence="1 4" id="KW-0812">Transmembrane</keyword>
<name>A0AAC9AZ05_SPHMC</name>
<geneLocation type="plasmid" evidence="6 7">
    <name>unnamed1</name>
</geneLocation>
<sequence length="401" mass="42316">MVILAIFSQTCAVGLAYGINGSMVTWVQAEFNTTRALASAGMPAILLTQALVAPFIGDLLRRKSIRLIMMTGAALFAIGHAALYFVSSIYAFIAIYACLLGPAYCMLSHVATSTLVINWFGDKRGRALGIANIPIALFLFPPIIAAVMLAFGPRAVFAAGALLSLGLIPLLAFVISRPGGARGLPSIAGEGTDVRADEQGIIKRRDMLKTVTFWIIWFGNGTFVAAGATMAIVLVPYALSKGIALEWAAVALSCYGLGSMVGAPTWGVIVDRAGPSRTFVLLATLEAITWTTLFLFGGNAAVIMVVGGIIGFCSGGAAVPLLTATLGVWLDERNFSRGLGLLYLLKLPFSAGIPIVSGVIFDLFGSYQLLLVSFVVLMLLNAALFSFLEIRRFVSSGEASR</sequence>
<organism evidence="6 7">
    <name type="scientific">Sphingopyxis macrogoltabida</name>
    <name type="common">Sphingomonas macrogoltabidus</name>
    <dbReference type="NCBI Taxonomy" id="33050"/>
    <lineage>
        <taxon>Bacteria</taxon>
        <taxon>Pseudomonadati</taxon>
        <taxon>Pseudomonadota</taxon>
        <taxon>Alphaproteobacteria</taxon>
        <taxon>Sphingomonadales</taxon>
        <taxon>Sphingomonadaceae</taxon>
        <taxon>Sphingopyxis</taxon>
    </lineage>
</organism>
<accession>A0AAC9AZ05</accession>
<feature type="transmembrane region" description="Helical" evidence="4">
    <location>
        <begin position="93"/>
        <end position="120"/>
    </location>
</feature>
<evidence type="ECO:0000256" key="4">
    <source>
        <dbReference type="SAM" id="Phobius"/>
    </source>
</evidence>
<feature type="transmembrane region" description="Helical" evidence="4">
    <location>
        <begin position="247"/>
        <end position="266"/>
    </location>
</feature>
<dbReference type="AlphaFoldDB" id="A0AAC9AZ05"/>
<dbReference type="InterPro" id="IPR011701">
    <property type="entry name" value="MFS"/>
</dbReference>
<keyword evidence="3 4" id="KW-0472">Membrane</keyword>
<protein>
    <recommendedName>
        <fullName evidence="5">Major facilitator superfamily (MFS) profile domain-containing protein</fullName>
    </recommendedName>
</protein>
<feature type="transmembrane region" description="Helical" evidence="4">
    <location>
        <begin position="341"/>
        <end position="361"/>
    </location>
</feature>
<evidence type="ECO:0000313" key="7">
    <source>
        <dbReference type="Proteomes" id="UP000076088"/>
    </source>
</evidence>
<dbReference type="Gene3D" id="1.20.1250.20">
    <property type="entry name" value="MFS general substrate transporter like domains"/>
    <property type="match status" value="2"/>
</dbReference>
<evidence type="ECO:0000256" key="2">
    <source>
        <dbReference type="ARBA" id="ARBA00022989"/>
    </source>
</evidence>
<feature type="transmembrane region" description="Helical" evidence="4">
    <location>
        <begin position="127"/>
        <end position="149"/>
    </location>
</feature>
<reference evidence="7" key="1">
    <citation type="submission" date="2015-11" db="EMBL/GenBank/DDBJ databases">
        <title>Complete genome sequence of a polyethylene-glycol degrader Sphingopyxis macrogoltabida 203N (NBRC 111659).</title>
        <authorList>
            <person name="Yoshiyuki O."/>
            <person name="Shouta N."/>
            <person name="Nagata Y."/>
            <person name="Numata M."/>
            <person name="Tsuchikane K."/>
            <person name="Hosoyama A."/>
            <person name="Yamazoe A."/>
            <person name="Tsuda M."/>
            <person name="Fujita N."/>
            <person name="Kawai F."/>
        </authorList>
    </citation>
    <scope>NUCLEOTIDE SEQUENCE [LARGE SCALE GENOMIC DNA]</scope>
    <source>
        <strain evidence="7">203N</strain>
        <plasmid evidence="7">unnamed1</plasmid>
    </source>
</reference>
<dbReference type="SUPFAM" id="SSF103473">
    <property type="entry name" value="MFS general substrate transporter"/>
    <property type="match status" value="1"/>
</dbReference>
<proteinExistence type="predicted"/>
<dbReference type="InterPro" id="IPR036259">
    <property type="entry name" value="MFS_trans_sf"/>
</dbReference>
<feature type="transmembrane region" description="Helical" evidence="4">
    <location>
        <begin position="302"/>
        <end position="329"/>
    </location>
</feature>
<evidence type="ECO:0000256" key="3">
    <source>
        <dbReference type="ARBA" id="ARBA00023136"/>
    </source>
</evidence>
<feature type="transmembrane region" description="Helical" evidence="4">
    <location>
        <begin position="42"/>
        <end position="60"/>
    </location>
</feature>
<evidence type="ECO:0000259" key="5">
    <source>
        <dbReference type="PROSITE" id="PS50850"/>
    </source>
</evidence>
<feature type="domain" description="Major facilitator superfamily (MFS) profile" evidence="5">
    <location>
        <begin position="2"/>
        <end position="393"/>
    </location>
</feature>
<feature type="transmembrane region" description="Helical" evidence="4">
    <location>
        <begin position="67"/>
        <end position="87"/>
    </location>
</feature>
<dbReference type="PANTHER" id="PTHR11360">
    <property type="entry name" value="MONOCARBOXYLATE TRANSPORTER"/>
    <property type="match status" value="1"/>
</dbReference>
<feature type="transmembrane region" description="Helical" evidence="4">
    <location>
        <begin position="367"/>
        <end position="388"/>
    </location>
</feature>
<reference evidence="6 7" key="2">
    <citation type="journal article" date="2016" name="Genome Announc.">
        <title>Complete Genome Sequence of Sphingopyxis macrogoltabida Strain 203N (NBRC 111659), a Polyethylene Glycol Degrader.</title>
        <authorList>
            <person name="Ohtsubo Y."/>
            <person name="Nonoyama S."/>
            <person name="Nagata Y."/>
            <person name="Numata M."/>
            <person name="Tsuchikane K."/>
            <person name="Hosoyama A."/>
            <person name="Yamazoe A."/>
            <person name="Tsuda M."/>
            <person name="Fujita N."/>
            <person name="Kawai F."/>
        </authorList>
    </citation>
    <scope>NUCLEOTIDE SEQUENCE [LARGE SCALE GENOMIC DNA]</scope>
    <source>
        <strain evidence="6 7">203N</strain>
    </source>
</reference>
<dbReference type="PROSITE" id="PS50850">
    <property type="entry name" value="MFS"/>
    <property type="match status" value="1"/>
</dbReference>
<dbReference type="GO" id="GO:0022857">
    <property type="term" value="F:transmembrane transporter activity"/>
    <property type="evidence" value="ECO:0007669"/>
    <property type="project" value="InterPro"/>
</dbReference>
<feature type="transmembrane region" description="Helical" evidence="4">
    <location>
        <begin position="211"/>
        <end position="235"/>
    </location>
</feature>
<dbReference type="Pfam" id="PF07690">
    <property type="entry name" value="MFS_1"/>
    <property type="match status" value="1"/>
</dbReference>
<feature type="transmembrane region" description="Helical" evidence="4">
    <location>
        <begin position="155"/>
        <end position="175"/>
    </location>
</feature>
<dbReference type="InterPro" id="IPR020846">
    <property type="entry name" value="MFS_dom"/>
</dbReference>
<keyword evidence="6" id="KW-0614">Plasmid</keyword>
<keyword evidence="2 4" id="KW-1133">Transmembrane helix</keyword>
<feature type="transmembrane region" description="Helical" evidence="4">
    <location>
        <begin position="278"/>
        <end position="296"/>
    </location>
</feature>
<keyword evidence="7" id="KW-1185">Reference proteome</keyword>
<gene>
    <name evidence="6" type="ORF">ATM17_30430</name>
</gene>
<dbReference type="Proteomes" id="UP000076088">
    <property type="component" value="Plasmid unnamed1"/>
</dbReference>
<evidence type="ECO:0000256" key="1">
    <source>
        <dbReference type="ARBA" id="ARBA00022692"/>
    </source>
</evidence>
<dbReference type="EMBL" id="CP013345">
    <property type="protein sequence ID" value="AMU92579.1"/>
    <property type="molecule type" value="Genomic_DNA"/>
</dbReference>